<keyword evidence="2 4" id="KW-0863">Zinc-finger</keyword>
<dbReference type="Pfam" id="PF05180">
    <property type="entry name" value="zf-DNL"/>
    <property type="match status" value="1"/>
</dbReference>
<keyword evidence="8" id="KW-1185">Reference proteome</keyword>
<reference evidence="7 8" key="1">
    <citation type="journal article" date="2013" name="Genome Biol.">
        <title>Genome of Acanthamoeba castellanii highlights extensive lateral gene transfer and early evolution of tyrosine kinase signaling.</title>
        <authorList>
            <person name="Clarke M."/>
            <person name="Lohan A.J."/>
            <person name="Liu B."/>
            <person name="Lagkouvardos I."/>
            <person name="Roy S."/>
            <person name="Zafar N."/>
            <person name="Bertelli C."/>
            <person name="Schilde C."/>
            <person name="Kianianmomeni A."/>
            <person name="Burglin T.R."/>
            <person name="Frech C."/>
            <person name="Turcotte B."/>
            <person name="Kopec K.O."/>
            <person name="Synnott J.M."/>
            <person name="Choo C."/>
            <person name="Paponov I."/>
            <person name="Finkler A."/>
            <person name="Soon Heng Tan C."/>
            <person name="Hutchins A.P."/>
            <person name="Weinmeier T."/>
            <person name="Rattei T."/>
            <person name="Chu J.S."/>
            <person name="Gimenez G."/>
            <person name="Irimia M."/>
            <person name="Rigden D.J."/>
            <person name="Fitzpatrick D.A."/>
            <person name="Lorenzo-Morales J."/>
            <person name="Bateman A."/>
            <person name="Chiu C.H."/>
            <person name="Tang P."/>
            <person name="Hegemann P."/>
            <person name="Fromm H."/>
            <person name="Raoult D."/>
            <person name="Greub G."/>
            <person name="Miranda-Saavedra D."/>
            <person name="Chen N."/>
            <person name="Nash P."/>
            <person name="Ginger M.L."/>
            <person name="Horn M."/>
            <person name="Schaap P."/>
            <person name="Caler L."/>
            <person name="Loftus B."/>
        </authorList>
    </citation>
    <scope>NUCLEOTIDE SEQUENCE [LARGE SCALE GENOMIC DNA]</scope>
    <source>
        <strain evidence="7 8">Neff</strain>
    </source>
</reference>
<dbReference type="GO" id="GO:0050821">
    <property type="term" value="P:protein stabilization"/>
    <property type="evidence" value="ECO:0007669"/>
    <property type="project" value="TreeGrafter"/>
</dbReference>
<accession>L8GJ35</accession>
<dbReference type="AlphaFoldDB" id="L8GJ35"/>
<sequence length="239" mass="25696">MQRRVATVAKGELALLARSVPSSALLGIRQSTLASRVSASPLHGAATRPRPWSPSCFLRISARSLHASSTLQRSAKSSMVEATSADDPTDSAEAKETSAESAATPTTTTTLNIGRIQPKLELHYTCGVCELRSTKQFSRVAYEKGVVIIRCGGCESLHLISDNLGWFGEDKNIEEIMRKRGEAVERGRRDAGGNILLDNNNTNTAGDDTITTDLEHDGTQTVVEESEDCILITPTAAVR</sequence>
<dbReference type="OrthoDB" id="512667at2759"/>
<evidence type="ECO:0000256" key="5">
    <source>
        <dbReference type="SAM" id="MobiDB-lite"/>
    </source>
</evidence>
<name>L8GJ35_ACACF</name>
<keyword evidence="3" id="KW-0862">Zinc</keyword>
<feature type="compositionally biased region" description="Low complexity" evidence="5">
    <location>
        <begin position="99"/>
        <end position="109"/>
    </location>
</feature>
<gene>
    <name evidence="7" type="ORF">ACA1_097050</name>
</gene>
<organism evidence="7 8">
    <name type="scientific">Acanthamoeba castellanii (strain ATCC 30010 / Neff)</name>
    <dbReference type="NCBI Taxonomy" id="1257118"/>
    <lineage>
        <taxon>Eukaryota</taxon>
        <taxon>Amoebozoa</taxon>
        <taxon>Discosea</taxon>
        <taxon>Longamoebia</taxon>
        <taxon>Centramoebida</taxon>
        <taxon>Acanthamoebidae</taxon>
        <taxon>Acanthamoeba</taxon>
    </lineage>
</organism>
<evidence type="ECO:0000313" key="8">
    <source>
        <dbReference type="Proteomes" id="UP000011083"/>
    </source>
</evidence>
<dbReference type="GO" id="GO:0005739">
    <property type="term" value="C:mitochondrion"/>
    <property type="evidence" value="ECO:0007669"/>
    <property type="project" value="TreeGrafter"/>
</dbReference>
<dbReference type="KEGG" id="acan:ACA1_097050"/>
<dbReference type="InterPro" id="IPR024158">
    <property type="entry name" value="Mt_import_TIM15"/>
</dbReference>
<evidence type="ECO:0000256" key="4">
    <source>
        <dbReference type="PROSITE-ProRule" id="PRU00834"/>
    </source>
</evidence>
<dbReference type="Proteomes" id="UP000011083">
    <property type="component" value="Unassembled WGS sequence"/>
</dbReference>
<dbReference type="PANTHER" id="PTHR20922">
    <property type="entry name" value="DNL-TYPE ZINC FINGER PROTEIN"/>
    <property type="match status" value="1"/>
</dbReference>
<dbReference type="VEuPathDB" id="AmoebaDB:ACA1_097050"/>
<dbReference type="InterPro" id="IPR007853">
    <property type="entry name" value="Znf_DNL-typ"/>
</dbReference>
<evidence type="ECO:0000256" key="2">
    <source>
        <dbReference type="ARBA" id="ARBA00022771"/>
    </source>
</evidence>
<feature type="region of interest" description="Disordered" evidence="5">
    <location>
        <begin position="76"/>
        <end position="109"/>
    </location>
</feature>
<dbReference type="GO" id="GO:0008270">
    <property type="term" value="F:zinc ion binding"/>
    <property type="evidence" value="ECO:0007669"/>
    <property type="project" value="UniProtKB-KW"/>
</dbReference>
<evidence type="ECO:0000256" key="3">
    <source>
        <dbReference type="ARBA" id="ARBA00022833"/>
    </source>
</evidence>
<dbReference type="PANTHER" id="PTHR20922:SF13">
    <property type="entry name" value="DNL-TYPE ZINC FINGER PROTEIN"/>
    <property type="match status" value="1"/>
</dbReference>
<keyword evidence="1" id="KW-0479">Metal-binding</keyword>
<evidence type="ECO:0000259" key="6">
    <source>
        <dbReference type="PROSITE" id="PS51501"/>
    </source>
</evidence>
<dbReference type="OMA" id="PCDHRSK"/>
<dbReference type="EMBL" id="KB008103">
    <property type="protein sequence ID" value="ELR13022.1"/>
    <property type="molecule type" value="Genomic_DNA"/>
</dbReference>
<dbReference type="GO" id="GO:0051087">
    <property type="term" value="F:protein-folding chaperone binding"/>
    <property type="evidence" value="ECO:0007669"/>
    <property type="project" value="TreeGrafter"/>
</dbReference>
<dbReference type="GeneID" id="14913479"/>
<protein>
    <submittedName>
        <fullName evidence="7">DNL zinc finger protein</fullName>
    </submittedName>
</protein>
<dbReference type="STRING" id="1257118.L8GJ35"/>
<evidence type="ECO:0000256" key="1">
    <source>
        <dbReference type="ARBA" id="ARBA00022723"/>
    </source>
</evidence>
<evidence type="ECO:0000313" key="7">
    <source>
        <dbReference type="EMBL" id="ELR13022.1"/>
    </source>
</evidence>
<dbReference type="GO" id="GO:0030150">
    <property type="term" value="P:protein import into mitochondrial matrix"/>
    <property type="evidence" value="ECO:0007669"/>
    <property type="project" value="TreeGrafter"/>
</dbReference>
<feature type="domain" description="DNL-type" evidence="6">
    <location>
        <begin position="115"/>
        <end position="209"/>
    </location>
</feature>
<dbReference type="GO" id="GO:0006457">
    <property type="term" value="P:protein folding"/>
    <property type="evidence" value="ECO:0007669"/>
    <property type="project" value="TreeGrafter"/>
</dbReference>
<dbReference type="PROSITE" id="PS51501">
    <property type="entry name" value="ZF_DNL"/>
    <property type="match status" value="1"/>
</dbReference>
<dbReference type="RefSeq" id="XP_004335035.1">
    <property type="nucleotide sequence ID" value="XM_004334987.1"/>
</dbReference>
<proteinExistence type="predicted"/>